<sequence>MSESSSPTFKMSWAPPTSTPCCMIRINRRAERPRNENILNFQGPNLVNTFCLCFLSALSLNGWAAIVLSRSNSNKRTMQQALEIPLDSYRPNSIIEQYQGF</sequence>
<evidence type="ECO:0000256" key="1">
    <source>
        <dbReference type="SAM" id="Phobius"/>
    </source>
</evidence>
<comment type="caution">
    <text evidence="2">The sequence shown here is derived from an EMBL/GenBank/DDBJ whole genome shotgun (WGS) entry which is preliminary data.</text>
</comment>
<dbReference type="Proteomes" id="UP000822688">
    <property type="component" value="Chromosome 10"/>
</dbReference>
<reference evidence="2" key="1">
    <citation type="submission" date="2020-06" db="EMBL/GenBank/DDBJ databases">
        <title>WGS assembly of Ceratodon purpureus strain R40.</title>
        <authorList>
            <person name="Carey S.B."/>
            <person name="Jenkins J."/>
            <person name="Shu S."/>
            <person name="Lovell J.T."/>
            <person name="Sreedasyam A."/>
            <person name="Maumus F."/>
            <person name="Tiley G.P."/>
            <person name="Fernandez-Pozo N."/>
            <person name="Barry K."/>
            <person name="Chen C."/>
            <person name="Wang M."/>
            <person name="Lipzen A."/>
            <person name="Daum C."/>
            <person name="Saski C.A."/>
            <person name="Payton A.C."/>
            <person name="Mcbreen J.C."/>
            <person name="Conrad R.E."/>
            <person name="Kollar L.M."/>
            <person name="Olsson S."/>
            <person name="Huttunen S."/>
            <person name="Landis J.B."/>
            <person name="Wickett N.J."/>
            <person name="Johnson M.G."/>
            <person name="Rensing S.A."/>
            <person name="Grimwood J."/>
            <person name="Schmutz J."/>
            <person name="Mcdaniel S.F."/>
        </authorList>
    </citation>
    <scope>NUCLEOTIDE SEQUENCE</scope>
    <source>
        <strain evidence="2">R40</strain>
    </source>
</reference>
<keyword evidence="1" id="KW-1133">Transmembrane helix</keyword>
<dbReference type="AlphaFoldDB" id="A0A8T0GMB2"/>
<keyword evidence="3" id="KW-1185">Reference proteome</keyword>
<keyword evidence="1" id="KW-0472">Membrane</keyword>
<accession>A0A8T0GMB2</accession>
<name>A0A8T0GMB2_CERPU</name>
<dbReference type="EMBL" id="CM026431">
    <property type="protein sequence ID" value="KAG0558172.1"/>
    <property type="molecule type" value="Genomic_DNA"/>
</dbReference>
<organism evidence="2 3">
    <name type="scientific">Ceratodon purpureus</name>
    <name type="common">Fire moss</name>
    <name type="synonym">Dicranum purpureum</name>
    <dbReference type="NCBI Taxonomy" id="3225"/>
    <lineage>
        <taxon>Eukaryota</taxon>
        <taxon>Viridiplantae</taxon>
        <taxon>Streptophyta</taxon>
        <taxon>Embryophyta</taxon>
        <taxon>Bryophyta</taxon>
        <taxon>Bryophytina</taxon>
        <taxon>Bryopsida</taxon>
        <taxon>Dicranidae</taxon>
        <taxon>Pseudoditrichales</taxon>
        <taxon>Ditrichaceae</taxon>
        <taxon>Ceratodon</taxon>
    </lineage>
</organism>
<feature type="transmembrane region" description="Helical" evidence="1">
    <location>
        <begin position="46"/>
        <end position="68"/>
    </location>
</feature>
<evidence type="ECO:0000313" key="3">
    <source>
        <dbReference type="Proteomes" id="UP000822688"/>
    </source>
</evidence>
<evidence type="ECO:0000313" key="2">
    <source>
        <dbReference type="EMBL" id="KAG0558172.1"/>
    </source>
</evidence>
<keyword evidence="1" id="KW-0812">Transmembrane</keyword>
<proteinExistence type="predicted"/>
<gene>
    <name evidence="2" type="ORF">KC19_10G009500</name>
</gene>
<protein>
    <submittedName>
        <fullName evidence="2">Uncharacterized protein</fullName>
    </submittedName>
</protein>